<name>A0A9W7Y803_9FUNG</name>
<dbReference type="EMBL" id="JANBOI010000352">
    <property type="protein sequence ID" value="KAJ1731234.1"/>
    <property type="molecule type" value="Genomic_DNA"/>
</dbReference>
<feature type="compositionally biased region" description="Polar residues" evidence="1">
    <location>
        <begin position="1551"/>
        <end position="1565"/>
    </location>
</feature>
<feature type="compositionally biased region" description="Low complexity" evidence="1">
    <location>
        <begin position="1640"/>
        <end position="1658"/>
    </location>
</feature>
<keyword evidence="2" id="KW-0812">Transmembrane</keyword>
<protein>
    <submittedName>
        <fullName evidence="4">Protein SABRE</fullName>
    </submittedName>
</protein>
<dbReference type="Pfam" id="PF10344">
    <property type="entry name" value="Hobbit"/>
    <property type="match status" value="1"/>
</dbReference>
<feature type="region of interest" description="Disordered" evidence="1">
    <location>
        <begin position="3016"/>
        <end position="3050"/>
    </location>
</feature>
<comment type="caution">
    <text evidence="4">The sequence shown here is derived from an EMBL/GenBank/DDBJ whole genome shotgun (WGS) entry which is preliminary data.</text>
</comment>
<feature type="transmembrane region" description="Helical" evidence="2">
    <location>
        <begin position="47"/>
        <end position="70"/>
    </location>
</feature>
<evidence type="ECO:0000256" key="1">
    <source>
        <dbReference type="SAM" id="MobiDB-lite"/>
    </source>
</evidence>
<feature type="region of interest" description="Disordered" evidence="1">
    <location>
        <begin position="2740"/>
        <end position="2767"/>
    </location>
</feature>
<dbReference type="OrthoDB" id="1562405at2759"/>
<organism evidence="4 5">
    <name type="scientific">Coemansia biformis</name>
    <dbReference type="NCBI Taxonomy" id="1286918"/>
    <lineage>
        <taxon>Eukaryota</taxon>
        <taxon>Fungi</taxon>
        <taxon>Fungi incertae sedis</taxon>
        <taxon>Zoopagomycota</taxon>
        <taxon>Kickxellomycotina</taxon>
        <taxon>Kickxellomycetes</taxon>
        <taxon>Kickxellales</taxon>
        <taxon>Kickxellaceae</taxon>
        <taxon>Coemansia</taxon>
    </lineage>
</organism>
<feature type="region of interest" description="Disordered" evidence="1">
    <location>
        <begin position="151"/>
        <end position="205"/>
    </location>
</feature>
<evidence type="ECO:0000313" key="4">
    <source>
        <dbReference type="EMBL" id="KAJ1731234.1"/>
    </source>
</evidence>
<feature type="compositionally biased region" description="Low complexity" evidence="1">
    <location>
        <begin position="151"/>
        <end position="179"/>
    </location>
</feature>
<gene>
    <name evidence="4" type="primary">FMP27_2</name>
    <name evidence="4" type="ORF">LPJ61_002630</name>
</gene>
<feature type="non-terminal residue" evidence="4">
    <location>
        <position position="3050"/>
    </location>
</feature>
<feature type="compositionally biased region" description="Polar residues" evidence="1">
    <location>
        <begin position="1627"/>
        <end position="1639"/>
    </location>
</feature>
<evidence type="ECO:0000256" key="2">
    <source>
        <dbReference type="SAM" id="Phobius"/>
    </source>
</evidence>
<dbReference type="InterPro" id="IPR019441">
    <property type="entry name" value="FMP27/BLTP2/Hobbit_GFWDK_RBG"/>
</dbReference>
<reference evidence="4" key="1">
    <citation type="submission" date="2022-07" db="EMBL/GenBank/DDBJ databases">
        <title>Phylogenomic reconstructions and comparative analyses of Kickxellomycotina fungi.</title>
        <authorList>
            <person name="Reynolds N.K."/>
            <person name="Stajich J.E."/>
            <person name="Barry K."/>
            <person name="Grigoriev I.V."/>
            <person name="Crous P."/>
            <person name="Smith M.E."/>
        </authorList>
    </citation>
    <scope>NUCLEOTIDE SEQUENCE</scope>
    <source>
        <strain evidence="4">BCRC 34381</strain>
    </source>
</reference>
<feature type="region of interest" description="Disordered" evidence="1">
    <location>
        <begin position="1502"/>
        <end position="1570"/>
    </location>
</feature>
<feature type="compositionally biased region" description="Basic and acidic residues" evidence="1">
    <location>
        <begin position="3036"/>
        <end position="3050"/>
    </location>
</feature>
<dbReference type="Proteomes" id="UP001143981">
    <property type="component" value="Unassembled WGS sequence"/>
</dbReference>
<keyword evidence="2" id="KW-1133">Transmembrane helix</keyword>
<feature type="region of interest" description="Disordered" evidence="1">
    <location>
        <begin position="2470"/>
        <end position="2507"/>
    </location>
</feature>
<accession>A0A9W7Y803</accession>
<dbReference type="SMART" id="SM01214">
    <property type="entry name" value="Fmp27_GFWDK"/>
    <property type="match status" value="1"/>
</dbReference>
<feature type="compositionally biased region" description="Pro residues" evidence="1">
    <location>
        <begin position="2492"/>
        <end position="2502"/>
    </location>
</feature>
<dbReference type="InterPro" id="IPR045167">
    <property type="entry name" value="Hobbit"/>
</dbReference>
<dbReference type="PANTHER" id="PTHR15678:SF6">
    <property type="entry name" value="BRIDGE-LIKE LIPID TRANSFER PROTEIN FAMILY MEMBER 2"/>
    <property type="match status" value="1"/>
</dbReference>
<feature type="region of interest" description="Disordered" evidence="1">
    <location>
        <begin position="553"/>
        <end position="584"/>
    </location>
</feature>
<feature type="region of interest" description="Disordered" evidence="1">
    <location>
        <begin position="2695"/>
        <end position="2722"/>
    </location>
</feature>
<keyword evidence="2" id="KW-0472">Membrane</keyword>
<feature type="compositionally biased region" description="Low complexity" evidence="1">
    <location>
        <begin position="3024"/>
        <end position="3035"/>
    </location>
</feature>
<dbReference type="PANTHER" id="PTHR15678">
    <property type="entry name" value="ANTIGEN MLAA-22-RELATED"/>
    <property type="match status" value="1"/>
</dbReference>
<feature type="region of interest" description="Disordered" evidence="1">
    <location>
        <begin position="1621"/>
        <end position="1667"/>
    </location>
</feature>
<proteinExistence type="predicted"/>
<evidence type="ECO:0000313" key="5">
    <source>
        <dbReference type="Proteomes" id="UP001143981"/>
    </source>
</evidence>
<evidence type="ECO:0000259" key="3">
    <source>
        <dbReference type="SMART" id="SM01214"/>
    </source>
</evidence>
<sequence length="3050" mass="333204">MQLPLRSIAMVALLSVVLPLPRWYTDEGSLVREALAMLWLPSLAREALMHPLCFSLLVYYLVLRLAYFVVGYPVRFFLLRFGLHVSSFSGSSVGGLTIKLRMQDKAEVVVHVDELGIDVRTMRRLRMRLRAQWMGLRRRFWASSAEHSPEAEAAAVDTHSAQAAATASVPPSSSLPLADGASGRASSESCPQGTPLGVGADNNNNRDGALSKRLELYARGVRIQLFAAPPPGAEDGTGGDSLWMFEGAGGDRGPTAQAAPTGGPGDASVGGQVLDREAQELAARLAKKISAILRTYAYMASLFAQWVDISVVDISLMVARSGELARNGRGITVNVSQATMWAESARESRGASAGPSWTPTEIRNSLHGILDWLLGVLNLRRADQDMDAGETSDESASHERLHRLARVQRRRRSHKYLSTLALEATGIRLFAGIEGAQQHMNSRWELVKLLVMQDMLASQPGGDSARPHHRGPVVNCQRCVVRNDVITTFWGLPKKVDQSIEFGQTHVRAGVVESLLDEIAILRLDPGARSAGHSARGLNGLTGRLATVLDERMGERSGEPGSDAGAGGCDGQGEDSGSSEGDTAAGIAEARRQVNRMLFLLHEVLSQLRLEHVGLALRVSELVVDLPLTPNEGALVVPAPAMLRWRQRSVDLEAGYMWSSISSTLGSAVNASRLSAEDRGAGDSMQRPWHDGPSDAFAFAFGDQSPRRPKDSTAFVRVALGTAQAIALRTPSMTSDPRAEELQPDTPGFRMGRCTLYSEMSAFLSEDLSQMPSPQPTVFVDVGRPELLLDLTTQLAFDQAGQWAECIGRRLRTIHQILSIVQPSGAQPDAGDTGGAINHHLHALVDLVLSDVKAQVTVERALWAVLPKVPPVSEVAERIALRMHHCECHLIWSLAGRRRGPSLMPAVKFRMTSSPIAARWENQEPGAPHRELLQVKRGIRAQGSIDLCLGPVLGERPRANVDASIEVGEVLGMLREHEFKTWLAMQPLWLVSRLTHAARSVFKQSGAQPGVSEPSGSHAVPPLEMRRRKLTATAAVQFDHVWVTVMASDSDEDARSGIEHGMQISLSRGTAAVRANGGSAESPHPFGLREDAAPITLNVECQRAQMFLLSAVPVGAARSETKQYSDIPAAFSREALCGWLPDMIQEHVVLVCPRLNLSRHKLEPHRARLIVDLEAASITGVNSVDSVYRWAVVMHHINYWRRRNKLARHMATLSETPRLPDDMLVSISSELADLQGDLASPVFFDVGRGFTLDKSRASTQPPQLKLKVPQLRLTIERTKHGTDSDLLITARGPIATLYGSSTPKGQTVRVGMQPLLCLDACKATFRFLRKDKRQKLGAEQGVRANSTHNKIDIAFSRGAMAFGHRYNMAETIDGYSLMQKGCKRIARKSMATCHPPLPFAESALKQRPTPRQVLAALGDPRTFTPPALRAQCTHKPAQPPKLSKPDDIPTIDLHGPELTIMVHDDPLETALSQIYQVGLREQRERLSRLEAFDAKAREIRQARARTAAQQSASGKARMRPQAAGRRHARAAAGGNRRTRNRLPSDMRMSRGANTRGSTEQLRTTPPANPRLGAMRAQTFVTAQSRHSLEQSAGVPDSGDLLGMHAMASASMQDVTSYVPERRAAQRVRTTSAAADSPYQSSPSLAAAASDTDAQYSSDADADDDGGAGAVEAEIGAAFQRLMRVESSEWIKAIRKRMVPPQGDGPERQVAGMDFSEIFDMPAAASPGYREHLCGSSSARPPYNYSPASWTHPPVPLSRLVMAPAWITLDTPLPLLEFAQVESYLRHLDPATPRQLEWSTLTPMRLRIKGGDVRMQLRDFPFPVFCVPDPYSQKVAPASYDELSGGVEVSGSLIVAERMAHERSLRSVYIPIGPRSRDSDIDLPDVGWHMAKSLQFPRLFAALSIMMFSAPADEGDSIQLRLPPLPIMSSWGTCYQPVISALMQCLESATSKSADVSPSLPWWDKVRSRLHLKCRMSVIEATPLEKERDADAASERGQMFCLALDGRDPYQVTKRPGSYLFTMRGGVRLCVNEGIPSKELCDVQSGRGIYSVPTEDDAPVASATLSELMQLRCDEFLMGVPIVVDRKVALQRLAGPGPDLGGECVLSPGEALKPPAETARAASERRQSMELLRNISADSGTRYTFVTRDLDQLYYKVLLHLSGGVRMGIGLSPYIPPGGAGLRHNHWEVHPIAPESARAMSLLGITDAYSGYRSTRLHASVSLLCPFTSTEEATPRPFAELYLTRTEGSALRLRDPDERVQQKSPGQWAAYDIDGLVSPMHSLFADTQELPDQFFTPFARASGEPSVRPTQASPMEQRSCTLPQCQISASAAVLHGIMAYLSHYVSRMMLPVRKGSLYPFTETSDNKVVKCMRSMRLVLDLKNVELAYSQRDYEIKELETRELEILDCVDQGLSPTPSDVSGQGPATSAKAEGTVRQLKARVDSFSFNLLLEQSLVKIRVGAQGVGDAVLADDDMTRGQRARRRSRSADRVLSPPPQRRPGGPPNNVEEATALRWGVGDGSLEIDYLDVRLVQSTFLLPLFASTAGLLGRCQPVNGLHFRCGSLDGISQMDQSWISCASVRDLNELDLSGAEFSSPSVTCVLWSPRLVYFTQRPELHQVDGRLDDILDAGNVLSGLMPSAADATHNPFAASPARTGAYPPDLRNPATDPAVASLINNPLLQRSLSVQRARAMSDLLDPSQLGRVGTGESTGSEADSSRPAVHRRNTSMPWAADAHGRLPSQLNIPGQAAQHGPHTAGAGASPLPDPGDARTPVSAMSYKSSFHLLEIARTRQRRLTASTARQSVGRALSPVQSLRRVGSEHDLADMQRQTSFQMDPSAGQAARMAPTGPDPKVIMRDSRSTQASLLQKRKQMLGDAIRLEQTALAQLSKEFERAPGKHNEYFRERMLQHAEHIYELSARRKLINRCMAVLGVSVDSEPACAETRDQEDVDYDRDTQEVEKVLASLYRHRCLIYSGYLIWTTQVRDKLMRFLYIQDCLTAVEYYMSESATSVVRKATTLRDSTGGKEASAPAAPPAESESKADRTADKPEAA</sequence>
<keyword evidence="5" id="KW-1185">Reference proteome</keyword>
<feature type="domain" description="FMP27/BLTP2/Hobbit GFWDK motif-containing RBG unit" evidence="3">
    <location>
        <begin position="1818"/>
        <end position="2011"/>
    </location>
</feature>